<organism evidence="2 3">
    <name type="scientific">Araneus ventricosus</name>
    <name type="common">Orbweaver spider</name>
    <name type="synonym">Epeira ventricosa</name>
    <dbReference type="NCBI Taxonomy" id="182803"/>
    <lineage>
        <taxon>Eukaryota</taxon>
        <taxon>Metazoa</taxon>
        <taxon>Ecdysozoa</taxon>
        <taxon>Arthropoda</taxon>
        <taxon>Chelicerata</taxon>
        <taxon>Arachnida</taxon>
        <taxon>Araneae</taxon>
        <taxon>Araneomorphae</taxon>
        <taxon>Entelegynae</taxon>
        <taxon>Araneoidea</taxon>
        <taxon>Araneidae</taxon>
        <taxon>Araneus</taxon>
    </lineage>
</organism>
<evidence type="ECO:0000313" key="3">
    <source>
        <dbReference type="Proteomes" id="UP000499080"/>
    </source>
</evidence>
<reference evidence="2 3" key="1">
    <citation type="journal article" date="2019" name="Sci. Rep.">
        <title>Orb-weaving spider Araneus ventricosus genome elucidates the spidroin gene catalogue.</title>
        <authorList>
            <person name="Kono N."/>
            <person name="Nakamura H."/>
            <person name="Ohtoshi R."/>
            <person name="Moran D.A.P."/>
            <person name="Shinohara A."/>
            <person name="Yoshida Y."/>
            <person name="Fujiwara M."/>
            <person name="Mori M."/>
            <person name="Tomita M."/>
            <person name="Arakawa K."/>
        </authorList>
    </citation>
    <scope>NUCLEOTIDE SEQUENCE [LARGE SCALE GENOMIC DNA]</scope>
</reference>
<proteinExistence type="predicted"/>
<evidence type="ECO:0000313" key="2">
    <source>
        <dbReference type="EMBL" id="GBM23905.1"/>
    </source>
</evidence>
<dbReference type="EMBL" id="BGPR01091577">
    <property type="protein sequence ID" value="GBM23900.1"/>
    <property type="molecule type" value="Genomic_DNA"/>
</dbReference>
<evidence type="ECO:0000313" key="1">
    <source>
        <dbReference type="EMBL" id="GBM23900.1"/>
    </source>
</evidence>
<dbReference type="AlphaFoldDB" id="A0A4Y2E801"/>
<keyword evidence="3" id="KW-1185">Reference proteome</keyword>
<comment type="caution">
    <text evidence="2">The sequence shown here is derived from an EMBL/GenBank/DDBJ whole genome shotgun (WGS) entry which is preliminary data.</text>
</comment>
<dbReference type="Proteomes" id="UP000499080">
    <property type="component" value="Unassembled WGS sequence"/>
</dbReference>
<gene>
    <name evidence="2" type="ORF">AVEN_107568_1</name>
    <name evidence="1" type="ORF">AVEN_78710_1</name>
</gene>
<protein>
    <submittedName>
        <fullName evidence="2">Uncharacterized protein</fullName>
    </submittedName>
</protein>
<dbReference type="EMBL" id="BGPR01091578">
    <property type="protein sequence ID" value="GBM23905.1"/>
    <property type="molecule type" value="Genomic_DNA"/>
</dbReference>
<name>A0A4Y2E801_ARAVE</name>
<accession>A0A4Y2E801</accession>
<sequence>MNKRRGNINRVTLALPWHSGFLNDSHCNRSSTEAGVLIAITDQGPFRRRYVSLVRGNSTSTIAIPPGEARTGLLIRWLLLRELAVPPQGIHVVVDYIIII</sequence>